<proteinExistence type="predicted"/>
<protein>
    <recommendedName>
        <fullName evidence="4">ABC-2 type transport system permease protein</fullName>
    </recommendedName>
</protein>
<evidence type="ECO:0008006" key="4">
    <source>
        <dbReference type="Google" id="ProtNLM"/>
    </source>
</evidence>
<feature type="transmembrane region" description="Helical" evidence="1">
    <location>
        <begin position="24"/>
        <end position="44"/>
    </location>
</feature>
<keyword evidence="1" id="KW-0472">Membrane</keyword>
<feature type="transmembrane region" description="Helical" evidence="1">
    <location>
        <begin position="335"/>
        <end position="357"/>
    </location>
</feature>
<organism evidence="2 3">
    <name type="scientific">Saccharopolyspora halophila</name>
    <dbReference type="NCBI Taxonomy" id="405551"/>
    <lineage>
        <taxon>Bacteria</taxon>
        <taxon>Bacillati</taxon>
        <taxon>Actinomycetota</taxon>
        <taxon>Actinomycetes</taxon>
        <taxon>Pseudonocardiales</taxon>
        <taxon>Pseudonocardiaceae</taxon>
        <taxon>Saccharopolyspora</taxon>
    </lineage>
</organism>
<feature type="transmembrane region" description="Helical" evidence="1">
    <location>
        <begin position="382"/>
        <end position="404"/>
    </location>
</feature>
<feature type="transmembrane region" description="Helical" evidence="1">
    <location>
        <begin position="458"/>
        <end position="477"/>
    </location>
</feature>
<sequence length="536" mass="54733">MSARTTFAALRWRIIRHGPNDERGFGLITGLVAAAGVLALAVLARTGTLHPSWLTVGISAFGLTWLLGPILLPGSAPILDPQWFRTLPRRPSRIAREMAAGEAIGVGTVITAVALSGMLVIAAPHGPVALIVAVLAVVAQLLFLLWLGRCATAAVSRLLRSTLGMWVAAFQMSALLAISFAGWVPVVALVLPNLGEGGTELVTPQVSGAVPAAIENALLALPTGWGLAAVDAASPPKSWFAAVPILGLVVAGAALRRLWIALTAHTLRRPPARARSNVTARAAAFGPRDGGAVRAVATREIKTWLRDPHRKLGLGHAWLTPLLMIFLVAPSGWSWALPFIGVMAAALGAMVAVNTYALDGTALWQLLTTPGAVDADVRGRQLAWLLLFGAPGLVLTVLLCLASGSPLWAVALGMTLAATGAACSAAPLCGVLMPALGADARDRVSTADNSGNSAGAEYAVFTAVAAAAAVPVVLAQLSGAGGIWPAHLALGSAAGAALALVLSRLTSRYLGRTGPALLSAMAAGDATRLRSESAAG</sequence>
<dbReference type="Proteomes" id="UP001501218">
    <property type="component" value="Unassembled WGS sequence"/>
</dbReference>
<comment type="caution">
    <text evidence="2">The sequence shown here is derived from an EMBL/GenBank/DDBJ whole genome shotgun (WGS) entry which is preliminary data.</text>
</comment>
<feature type="transmembrane region" description="Helical" evidence="1">
    <location>
        <begin position="168"/>
        <end position="191"/>
    </location>
</feature>
<reference evidence="2 3" key="1">
    <citation type="journal article" date="2019" name="Int. J. Syst. Evol. Microbiol.">
        <title>The Global Catalogue of Microorganisms (GCM) 10K type strain sequencing project: providing services to taxonomists for standard genome sequencing and annotation.</title>
        <authorList>
            <consortium name="The Broad Institute Genomics Platform"/>
            <consortium name="The Broad Institute Genome Sequencing Center for Infectious Disease"/>
            <person name="Wu L."/>
            <person name="Ma J."/>
        </authorList>
    </citation>
    <scope>NUCLEOTIDE SEQUENCE [LARGE SCALE GENOMIC DNA]</scope>
    <source>
        <strain evidence="2 3">JCM 16221</strain>
    </source>
</reference>
<name>A0ABN3GVV4_9PSEU</name>
<dbReference type="RefSeq" id="WP_344137254.1">
    <property type="nucleotide sequence ID" value="NZ_BAAARA010000023.1"/>
</dbReference>
<feature type="transmembrane region" description="Helical" evidence="1">
    <location>
        <begin position="312"/>
        <end position="329"/>
    </location>
</feature>
<feature type="transmembrane region" description="Helical" evidence="1">
    <location>
        <begin position="100"/>
        <end position="122"/>
    </location>
</feature>
<feature type="transmembrane region" description="Helical" evidence="1">
    <location>
        <begin position="483"/>
        <end position="502"/>
    </location>
</feature>
<feature type="transmembrane region" description="Helical" evidence="1">
    <location>
        <begin position="128"/>
        <end position="147"/>
    </location>
</feature>
<dbReference type="EMBL" id="BAAARA010000023">
    <property type="protein sequence ID" value="GAA2362227.1"/>
    <property type="molecule type" value="Genomic_DNA"/>
</dbReference>
<keyword evidence="1" id="KW-1133">Transmembrane helix</keyword>
<evidence type="ECO:0000313" key="3">
    <source>
        <dbReference type="Proteomes" id="UP001501218"/>
    </source>
</evidence>
<gene>
    <name evidence="2" type="ORF">GCM10009854_47290</name>
</gene>
<feature type="transmembrane region" description="Helical" evidence="1">
    <location>
        <begin position="239"/>
        <end position="259"/>
    </location>
</feature>
<keyword evidence="3" id="KW-1185">Reference proteome</keyword>
<keyword evidence="1" id="KW-0812">Transmembrane</keyword>
<feature type="transmembrane region" description="Helical" evidence="1">
    <location>
        <begin position="410"/>
        <end position="437"/>
    </location>
</feature>
<accession>A0ABN3GVV4</accession>
<evidence type="ECO:0000256" key="1">
    <source>
        <dbReference type="SAM" id="Phobius"/>
    </source>
</evidence>
<evidence type="ECO:0000313" key="2">
    <source>
        <dbReference type="EMBL" id="GAA2362227.1"/>
    </source>
</evidence>
<feature type="transmembrane region" description="Helical" evidence="1">
    <location>
        <begin position="56"/>
        <end position="79"/>
    </location>
</feature>